<evidence type="ECO:0000313" key="1">
    <source>
        <dbReference type="EMBL" id="SUM30635.1"/>
    </source>
</evidence>
<accession>A0A380F9L4</accession>
<reference evidence="1 2" key="1">
    <citation type="submission" date="2018-06" db="EMBL/GenBank/DDBJ databases">
        <authorList>
            <consortium name="Pathogen Informatics"/>
            <person name="Doyle S."/>
        </authorList>
    </citation>
    <scope>NUCLEOTIDE SEQUENCE [LARGE SCALE GENOMIC DNA]</scope>
    <source>
        <strain evidence="1 2">NCTC12195</strain>
    </source>
</reference>
<name>A0A380F9L4_STAGA</name>
<organism evidence="1 2">
    <name type="scientific">Staphylococcus gallinarum</name>
    <dbReference type="NCBI Taxonomy" id="1293"/>
    <lineage>
        <taxon>Bacteria</taxon>
        <taxon>Bacillati</taxon>
        <taxon>Bacillota</taxon>
        <taxon>Bacilli</taxon>
        <taxon>Bacillales</taxon>
        <taxon>Staphylococcaceae</taxon>
        <taxon>Staphylococcus</taxon>
    </lineage>
</organism>
<evidence type="ECO:0000313" key="2">
    <source>
        <dbReference type="Proteomes" id="UP000255277"/>
    </source>
</evidence>
<sequence>MLKKLSTTDMNQLKNVNSKDGKSIYDKLIKKHGVKSLVTNGNKVNNKKGDYQIVKISTDQPMPKEVSYLTHSSAGILV</sequence>
<dbReference type="EMBL" id="UHDK01000001">
    <property type="protein sequence ID" value="SUM30635.1"/>
    <property type="molecule type" value="Genomic_DNA"/>
</dbReference>
<keyword evidence="1" id="KW-0449">Lipoprotein</keyword>
<protein>
    <submittedName>
        <fullName evidence="1">RGD-containing lipoprotein</fullName>
    </submittedName>
</protein>
<gene>
    <name evidence="1" type="primary">rlp_2</name>
    <name evidence="1" type="ORF">NCTC12195_00034</name>
</gene>
<proteinExistence type="predicted"/>
<dbReference type="Proteomes" id="UP000255277">
    <property type="component" value="Unassembled WGS sequence"/>
</dbReference>
<dbReference type="AlphaFoldDB" id="A0A380F9L4"/>